<dbReference type="Proteomes" id="UP001597094">
    <property type="component" value="Unassembled WGS sequence"/>
</dbReference>
<keyword evidence="1 4" id="KW-0378">Hydrolase</keyword>
<organism evidence="6 7">
    <name type="scientific">Pontibacter rugosus</name>
    <dbReference type="NCBI Taxonomy" id="1745966"/>
    <lineage>
        <taxon>Bacteria</taxon>
        <taxon>Pseudomonadati</taxon>
        <taxon>Bacteroidota</taxon>
        <taxon>Cytophagia</taxon>
        <taxon>Cytophagales</taxon>
        <taxon>Hymenobacteraceae</taxon>
        <taxon>Pontibacter</taxon>
    </lineage>
</organism>
<dbReference type="EC" id="3.1.1.61" evidence="2"/>
<dbReference type="PANTHER" id="PTHR42872:SF3">
    <property type="entry name" value="PROTEIN-GLUTAMATE METHYLESTERASE_PROTEIN-GLUTAMINE GLUTAMINASE 1"/>
    <property type="match status" value="1"/>
</dbReference>
<name>A0ABW3SQP5_9BACT</name>
<evidence type="ECO:0000256" key="2">
    <source>
        <dbReference type="ARBA" id="ARBA00039140"/>
    </source>
</evidence>
<evidence type="ECO:0000313" key="6">
    <source>
        <dbReference type="EMBL" id="MFD1186812.1"/>
    </source>
</evidence>
<sequence>MKPVEKVVVLGGSWGGIQASITILQSLTASFPYPIILVLHRLRNTESGLQQLFEKKLHLEVREVEEKEPLAPGVVYLAPANYHVLIEKDRTFSLDVSDLENYSRPSIDVTFASAADVFKEQAIGILLSGASKDGSAGLAHLHQKGGVAIVQDPAEAEVSTMPESAIKLIPGCRVMNLESIKKHLLSVT</sequence>
<feature type="active site" evidence="4">
    <location>
        <position position="133"/>
    </location>
</feature>
<protein>
    <recommendedName>
        <fullName evidence="2">protein-glutamate methylesterase</fullName>
        <ecNumber evidence="2">3.1.1.61</ecNumber>
    </recommendedName>
</protein>
<comment type="caution">
    <text evidence="6">The sequence shown here is derived from an EMBL/GenBank/DDBJ whole genome shotgun (WGS) entry which is preliminary data.</text>
</comment>
<dbReference type="CDD" id="cd16433">
    <property type="entry name" value="CheB"/>
    <property type="match status" value="1"/>
</dbReference>
<reference evidence="7" key="1">
    <citation type="journal article" date="2019" name="Int. J. Syst. Evol. Microbiol.">
        <title>The Global Catalogue of Microorganisms (GCM) 10K type strain sequencing project: providing services to taxonomists for standard genome sequencing and annotation.</title>
        <authorList>
            <consortium name="The Broad Institute Genomics Platform"/>
            <consortium name="The Broad Institute Genome Sequencing Center for Infectious Disease"/>
            <person name="Wu L."/>
            <person name="Ma J."/>
        </authorList>
    </citation>
    <scope>NUCLEOTIDE SEQUENCE [LARGE SCALE GENOMIC DNA]</scope>
    <source>
        <strain evidence="7">JCM 31319</strain>
    </source>
</reference>
<dbReference type="RefSeq" id="WP_377527489.1">
    <property type="nucleotide sequence ID" value="NZ_JBHTLD010000094.1"/>
</dbReference>
<dbReference type="Pfam" id="PF01339">
    <property type="entry name" value="CheB_methylest"/>
    <property type="match status" value="1"/>
</dbReference>
<dbReference type="PROSITE" id="PS50122">
    <property type="entry name" value="CHEB"/>
    <property type="match status" value="1"/>
</dbReference>
<feature type="active site" evidence="4">
    <location>
        <position position="13"/>
    </location>
</feature>
<keyword evidence="7" id="KW-1185">Reference proteome</keyword>
<evidence type="ECO:0000256" key="1">
    <source>
        <dbReference type="ARBA" id="ARBA00022801"/>
    </source>
</evidence>
<dbReference type="Gene3D" id="3.40.50.180">
    <property type="entry name" value="Methylesterase CheB, C-terminal domain"/>
    <property type="match status" value="1"/>
</dbReference>
<feature type="domain" description="CheB-type methylesterase" evidence="5">
    <location>
        <begin position="1"/>
        <end position="188"/>
    </location>
</feature>
<dbReference type="InterPro" id="IPR000673">
    <property type="entry name" value="Sig_transdc_resp-reg_Me-estase"/>
</dbReference>
<dbReference type="PANTHER" id="PTHR42872">
    <property type="entry name" value="PROTEIN-GLUTAMATE METHYLESTERASE/PROTEIN-GLUTAMINE GLUTAMINASE"/>
    <property type="match status" value="1"/>
</dbReference>
<dbReference type="EMBL" id="JBHTLD010000094">
    <property type="protein sequence ID" value="MFD1186812.1"/>
    <property type="molecule type" value="Genomic_DNA"/>
</dbReference>
<accession>A0ABW3SQP5</accession>
<dbReference type="InterPro" id="IPR035909">
    <property type="entry name" value="CheB_C"/>
</dbReference>
<gene>
    <name evidence="6" type="ORF">ACFQ2O_11390</name>
</gene>
<comment type="catalytic activity">
    <reaction evidence="3">
        <text>[protein]-L-glutamate 5-O-methyl ester + H2O = L-glutamyl-[protein] + methanol + H(+)</text>
        <dbReference type="Rhea" id="RHEA:23236"/>
        <dbReference type="Rhea" id="RHEA-COMP:10208"/>
        <dbReference type="Rhea" id="RHEA-COMP:10311"/>
        <dbReference type="ChEBI" id="CHEBI:15377"/>
        <dbReference type="ChEBI" id="CHEBI:15378"/>
        <dbReference type="ChEBI" id="CHEBI:17790"/>
        <dbReference type="ChEBI" id="CHEBI:29973"/>
        <dbReference type="ChEBI" id="CHEBI:82795"/>
        <dbReference type="EC" id="3.1.1.61"/>
    </reaction>
</comment>
<evidence type="ECO:0000256" key="3">
    <source>
        <dbReference type="ARBA" id="ARBA00048267"/>
    </source>
</evidence>
<evidence type="ECO:0000313" key="7">
    <source>
        <dbReference type="Proteomes" id="UP001597094"/>
    </source>
</evidence>
<evidence type="ECO:0000259" key="5">
    <source>
        <dbReference type="PROSITE" id="PS50122"/>
    </source>
</evidence>
<evidence type="ECO:0000256" key="4">
    <source>
        <dbReference type="PROSITE-ProRule" id="PRU00050"/>
    </source>
</evidence>
<dbReference type="SUPFAM" id="SSF52738">
    <property type="entry name" value="Methylesterase CheB, C-terminal domain"/>
    <property type="match status" value="1"/>
</dbReference>
<feature type="active site" evidence="4">
    <location>
        <position position="40"/>
    </location>
</feature>
<proteinExistence type="predicted"/>
<keyword evidence="4" id="KW-0145">Chemotaxis</keyword>